<dbReference type="GO" id="GO:0003677">
    <property type="term" value="F:DNA binding"/>
    <property type="evidence" value="ECO:0007669"/>
    <property type="project" value="UniProtKB-UniRule"/>
</dbReference>
<dbReference type="InterPro" id="IPR008422">
    <property type="entry name" value="KN_HD"/>
</dbReference>
<evidence type="ECO:0000256" key="5">
    <source>
        <dbReference type="SAM" id="MobiDB-lite"/>
    </source>
</evidence>
<reference evidence="7 8" key="1">
    <citation type="submission" date="2022-07" db="EMBL/GenBank/DDBJ databases">
        <title>Genome-wide signatures of adaptation to extreme environments.</title>
        <authorList>
            <person name="Cho C.H."/>
            <person name="Yoon H.S."/>
        </authorList>
    </citation>
    <scope>NUCLEOTIDE SEQUENCE [LARGE SCALE GENOMIC DNA]</scope>
    <source>
        <strain evidence="7 8">108.79 E11</strain>
    </source>
</reference>
<dbReference type="InterPro" id="IPR009057">
    <property type="entry name" value="Homeodomain-like_sf"/>
</dbReference>
<dbReference type="SUPFAM" id="SSF46689">
    <property type="entry name" value="Homeodomain-like"/>
    <property type="match status" value="1"/>
</dbReference>
<dbReference type="AlphaFoldDB" id="A0AAV9I6H0"/>
<feature type="region of interest" description="Disordered" evidence="5">
    <location>
        <begin position="121"/>
        <end position="162"/>
    </location>
</feature>
<evidence type="ECO:0000256" key="1">
    <source>
        <dbReference type="ARBA" id="ARBA00023125"/>
    </source>
</evidence>
<dbReference type="PROSITE" id="PS50071">
    <property type="entry name" value="HOMEOBOX_2"/>
    <property type="match status" value="1"/>
</dbReference>
<evidence type="ECO:0000256" key="4">
    <source>
        <dbReference type="PROSITE-ProRule" id="PRU00108"/>
    </source>
</evidence>
<dbReference type="Gene3D" id="1.10.10.60">
    <property type="entry name" value="Homeodomain-like"/>
    <property type="match status" value="1"/>
</dbReference>
<dbReference type="CDD" id="cd00086">
    <property type="entry name" value="homeodomain"/>
    <property type="match status" value="1"/>
</dbReference>
<keyword evidence="8" id="KW-1185">Reference proteome</keyword>
<evidence type="ECO:0000313" key="8">
    <source>
        <dbReference type="Proteomes" id="UP001300502"/>
    </source>
</evidence>
<accession>A0AAV9I6H0</accession>
<keyword evidence="2 4" id="KW-0371">Homeobox</keyword>
<evidence type="ECO:0000256" key="2">
    <source>
        <dbReference type="ARBA" id="ARBA00023155"/>
    </source>
</evidence>
<gene>
    <name evidence="7" type="ORF">GAYE_PCTG10G0445</name>
</gene>
<keyword evidence="1 4" id="KW-0238">DNA-binding</keyword>
<name>A0AAV9I6H0_9RHOD</name>
<sequence>MTWPKYIHLRCNQHQQPYSTIYPNENLLKDMEHHEPFLYSFLSALLDIWKRCSSVVARDPNLEMRRLQFWQQQLWIQLGHMQHSNCACVEEEQGGLVFVVLHYLLEWLLYKIRELPPTQATREEEVSVASSHRPTKEKQPRRRRTGGKPMTTSTNDTNIQPPTLMTKDARKILNDWFDANIHHPYPSEAVKKDLAIKAGITLEQVNTFFGNKRMRTKRKLAKLFRNCEEQGSSNFSPRFRWQKMIFPQLASCSGRIVAKNREK</sequence>
<evidence type="ECO:0000313" key="7">
    <source>
        <dbReference type="EMBL" id="KAK4522555.1"/>
    </source>
</evidence>
<evidence type="ECO:0000256" key="3">
    <source>
        <dbReference type="ARBA" id="ARBA00023242"/>
    </source>
</evidence>
<dbReference type="GO" id="GO:0006355">
    <property type="term" value="P:regulation of DNA-templated transcription"/>
    <property type="evidence" value="ECO:0007669"/>
    <property type="project" value="InterPro"/>
</dbReference>
<dbReference type="EMBL" id="JANCYU010000006">
    <property type="protein sequence ID" value="KAK4522555.1"/>
    <property type="molecule type" value="Genomic_DNA"/>
</dbReference>
<evidence type="ECO:0000259" key="6">
    <source>
        <dbReference type="PROSITE" id="PS50071"/>
    </source>
</evidence>
<keyword evidence="3 4" id="KW-0539">Nucleus</keyword>
<feature type="domain" description="Homeobox" evidence="6">
    <location>
        <begin position="156"/>
        <end position="219"/>
    </location>
</feature>
<dbReference type="InterPro" id="IPR050224">
    <property type="entry name" value="TALE_homeobox"/>
</dbReference>
<dbReference type="Proteomes" id="UP001300502">
    <property type="component" value="Unassembled WGS sequence"/>
</dbReference>
<proteinExistence type="predicted"/>
<feature type="compositionally biased region" description="Basic residues" evidence="5">
    <location>
        <begin position="133"/>
        <end position="146"/>
    </location>
</feature>
<dbReference type="SMART" id="SM00389">
    <property type="entry name" value="HOX"/>
    <property type="match status" value="1"/>
</dbReference>
<comment type="caution">
    <text evidence="7">The sequence shown here is derived from an EMBL/GenBank/DDBJ whole genome shotgun (WGS) entry which is preliminary data.</text>
</comment>
<protein>
    <recommendedName>
        <fullName evidence="6">Homeobox domain-containing protein</fullName>
    </recommendedName>
</protein>
<comment type="subcellular location">
    <subcellularLocation>
        <location evidence="4">Nucleus</location>
    </subcellularLocation>
</comment>
<dbReference type="InterPro" id="IPR001356">
    <property type="entry name" value="HD"/>
</dbReference>
<feature type="compositionally biased region" description="Polar residues" evidence="5">
    <location>
        <begin position="150"/>
        <end position="162"/>
    </location>
</feature>
<dbReference type="PANTHER" id="PTHR11850">
    <property type="entry name" value="HOMEOBOX PROTEIN TRANSCRIPTION FACTORS"/>
    <property type="match status" value="1"/>
</dbReference>
<dbReference type="Pfam" id="PF05920">
    <property type="entry name" value="Homeobox_KN"/>
    <property type="match status" value="1"/>
</dbReference>
<dbReference type="GO" id="GO:0005634">
    <property type="term" value="C:nucleus"/>
    <property type="evidence" value="ECO:0007669"/>
    <property type="project" value="UniProtKB-SubCell"/>
</dbReference>
<feature type="DNA-binding region" description="Homeobox" evidence="4">
    <location>
        <begin position="158"/>
        <end position="220"/>
    </location>
</feature>
<organism evidence="7 8">
    <name type="scientific">Galdieria yellowstonensis</name>
    <dbReference type="NCBI Taxonomy" id="3028027"/>
    <lineage>
        <taxon>Eukaryota</taxon>
        <taxon>Rhodophyta</taxon>
        <taxon>Bangiophyceae</taxon>
        <taxon>Galdieriales</taxon>
        <taxon>Galdieriaceae</taxon>
        <taxon>Galdieria</taxon>
    </lineage>
</organism>